<evidence type="ECO:0000313" key="12">
    <source>
        <dbReference type="Proteomes" id="UP001496674"/>
    </source>
</evidence>
<reference evidence="11 12" key="1">
    <citation type="submission" date="2023-04" db="EMBL/GenBank/DDBJ databases">
        <title>Draft genome sequence of acteroides sedimenti strain YN3PY1.</title>
        <authorList>
            <person name="Yoshida N."/>
        </authorList>
    </citation>
    <scope>NUCLEOTIDE SEQUENCE [LARGE SCALE GENOMIC DNA]</scope>
    <source>
        <strain evidence="11 12">YN3PY1</strain>
    </source>
</reference>
<comment type="cofactor">
    <cofactor evidence="2">
        <name>Mg(2+)</name>
        <dbReference type="ChEBI" id="CHEBI:18420"/>
    </cofactor>
</comment>
<keyword evidence="3" id="KW-0540">Nuclease</keyword>
<gene>
    <name evidence="11" type="ORF">BSYN_21530</name>
</gene>
<dbReference type="Gene3D" id="3.60.10.10">
    <property type="entry name" value="Endonuclease/exonuclease/phosphatase"/>
    <property type="match status" value="1"/>
</dbReference>
<dbReference type="SUPFAM" id="SSF56219">
    <property type="entry name" value="DNase I-like"/>
    <property type="match status" value="1"/>
</dbReference>
<name>A0ABM8ID58_9BACE</name>
<evidence type="ECO:0000256" key="9">
    <source>
        <dbReference type="SAM" id="Phobius"/>
    </source>
</evidence>
<dbReference type="RefSeq" id="WP_353330770.1">
    <property type="nucleotide sequence ID" value="NZ_AP028055.1"/>
</dbReference>
<keyword evidence="6" id="KW-0378">Hydrolase</keyword>
<protein>
    <submittedName>
        <fullName evidence="11">Endonuclease</fullName>
    </submittedName>
</protein>
<dbReference type="InterPro" id="IPR036691">
    <property type="entry name" value="Endo/exonu/phosph_ase_sf"/>
</dbReference>
<proteinExistence type="predicted"/>
<sequence>MKRLRKALVYVLLAVNLFFIGLLLFSAYSPWIINPTVHPVLSCIGLVFPVFLFINLCFLFFWLFTSTKWALVPICGFVLCIGQILTYIPVNTRSKKIPDNAIKVLSYNVMGFNKLKKHTKDSPNPIIKYILQKDPDIVCMQEFQFSSDKHLLTEENINRALSKYPYHCKNNVSAYGTGNWVACYSKFPILSARPIEYKSTYNGSAVYEILVNGDTVSVVNNHLESNKLTKEDKDAYVDMIKSPETQKVKNGVRHLVKKLAEASAIRAVQADTIRKVIAASKHTSIIVCGDFNDTPISYAHRVISKGLDDAFTTSGRGLGTSYNQHRFYFRIDNILISKNLVAYNCTVDRSIKESDHYPIWCYVGIKK</sequence>
<evidence type="ECO:0000256" key="2">
    <source>
        <dbReference type="ARBA" id="ARBA00001946"/>
    </source>
</evidence>
<organism evidence="11 12">
    <name type="scientific">Bacteroides sedimenti</name>
    <dbReference type="NCBI Taxonomy" id="2136147"/>
    <lineage>
        <taxon>Bacteria</taxon>
        <taxon>Pseudomonadati</taxon>
        <taxon>Bacteroidota</taxon>
        <taxon>Bacteroidia</taxon>
        <taxon>Bacteroidales</taxon>
        <taxon>Bacteroidaceae</taxon>
        <taxon>Bacteroides</taxon>
    </lineage>
</organism>
<keyword evidence="11" id="KW-0255">Endonuclease</keyword>
<dbReference type="GO" id="GO:0004519">
    <property type="term" value="F:endonuclease activity"/>
    <property type="evidence" value="ECO:0007669"/>
    <property type="project" value="UniProtKB-KW"/>
</dbReference>
<keyword evidence="4" id="KW-0479">Metal-binding</keyword>
<dbReference type="PANTHER" id="PTHR15822">
    <property type="entry name" value="TRAF AND TNF RECEPTOR-ASSOCIATED PROTEIN"/>
    <property type="match status" value="1"/>
</dbReference>
<accession>A0ABM8ID58</accession>
<evidence type="ECO:0000256" key="1">
    <source>
        <dbReference type="ARBA" id="ARBA00001936"/>
    </source>
</evidence>
<dbReference type="Pfam" id="PF03372">
    <property type="entry name" value="Exo_endo_phos"/>
    <property type="match status" value="1"/>
</dbReference>
<feature type="transmembrane region" description="Helical" evidence="9">
    <location>
        <begin position="39"/>
        <end position="63"/>
    </location>
</feature>
<dbReference type="EMBL" id="AP028055">
    <property type="protein sequence ID" value="BEG99888.1"/>
    <property type="molecule type" value="Genomic_DNA"/>
</dbReference>
<keyword evidence="8" id="KW-0234">DNA repair</keyword>
<dbReference type="Proteomes" id="UP001496674">
    <property type="component" value="Chromosome"/>
</dbReference>
<dbReference type="InterPro" id="IPR005135">
    <property type="entry name" value="Endo/exonuclease/phosphatase"/>
</dbReference>
<keyword evidence="9" id="KW-0472">Membrane</keyword>
<evidence type="ECO:0000313" key="11">
    <source>
        <dbReference type="EMBL" id="BEG99888.1"/>
    </source>
</evidence>
<keyword evidence="9" id="KW-1133">Transmembrane helix</keyword>
<dbReference type="CDD" id="cd09084">
    <property type="entry name" value="EEP-2"/>
    <property type="match status" value="1"/>
</dbReference>
<keyword evidence="5" id="KW-0227">DNA damage</keyword>
<feature type="domain" description="Endonuclease/exonuclease/phosphatase" evidence="10">
    <location>
        <begin position="105"/>
        <end position="356"/>
    </location>
</feature>
<feature type="transmembrane region" description="Helical" evidence="9">
    <location>
        <begin position="7"/>
        <end position="33"/>
    </location>
</feature>
<evidence type="ECO:0000256" key="5">
    <source>
        <dbReference type="ARBA" id="ARBA00022763"/>
    </source>
</evidence>
<feature type="transmembrane region" description="Helical" evidence="9">
    <location>
        <begin position="70"/>
        <end position="90"/>
    </location>
</feature>
<evidence type="ECO:0000256" key="8">
    <source>
        <dbReference type="ARBA" id="ARBA00023204"/>
    </source>
</evidence>
<dbReference type="PANTHER" id="PTHR15822:SF4">
    <property type="entry name" value="TYROSYL-DNA PHOSPHODIESTERASE 2"/>
    <property type="match status" value="1"/>
</dbReference>
<keyword evidence="7" id="KW-0460">Magnesium</keyword>
<dbReference type="InterPro" id="IPR051547">
    <property type="entry name" value="TDP2-like"/>
</dbReference>
<evidence type="ECO:0000259" key="10">
    <source>
        <dbReference type="Pfam" id="PF03372"/>
    </source>
</evidence>
<evidence type="ECO:0000256" key="7">
    <source>
        <dbReference type="ARBA" id="ARBA00022842"/>
    </source>
</evidence>
<keyword evidence="9" id="KW-0812">Transmembrane</keyword>
<comment type="cofactor">
    <cofactor evidence="1">
        <name>Mn(2+)</name>
        <dbReference type="ChEBI" id="CHEBI:29035"/>
    </cofactor>
</comment>
<evidence type="ECO:0000256" key="3">
    <source>
        <dbReference type="ARBA" id="ARBA00022722"/>
    </source>
</evidence>
<keyword evidence="12" id="KW-1185">Reference proteome</keyword>
<evidence type="ECO:0000256" key="4">
    <source>
        <dbReference type="ARBA" id="ARBA00022723"/>
    </source>
</evidence>
<evidence type="ECO:0000256" key="6">
    <source>
        <dbReference type="ARBA" id="ARBA00022801"/>
    </source>
</evidence>